<dbReference type="InterPro" id="IPR036259">
    <property type="entry name" value="MFS_trans_sf"/>
</dbReference>
<comment type="subcellular location">
    <subcellularLocation>
        <location evidence="1">Membrane</location>
        <topology evidence="1">Multi-pass membrane protein</topology>
    </subcellularLocation>
</comment>
<feature type="transmembrane region" description="Helical" evidence="5">
    <location>
        <begin position="233"/>
        <end position="252"/>
    </location>
</feature>
<comment type="caution">
    <text evidence="7">The sequence shown here is derived from an EMBL/GenBank/DDBJ whole genome shotgun (WGS) entry which is preliminary data.</text>
</comment>
<keyword evidence="8" id="KW-1185">Reference proteome</keyword>
<feature type="transmembrane region" description="Helical" evidence="5">
    <location>
        <begin position="272"/>
        <end position="290"/>
    </location>
</feature>
<dbReference type="RefSeq" id="WP_163943177.1">
    <property type="nucleotide sequence ID" value="NZ_JAAFZH010000001.1"/>
</dbReference>
<feature type="transmembrane region" description="Helical" evidence="5">
    <location>
        <begin position="155"/>
        <end position="174"/>
    </location>
</feature>
<protein>
    <submittedName>
        <fullName evidence="7">MFS transporter</fullName>
    </submittedName>
</protein>
<evidence type="ECO:0000256" key="1">
    <source>
        <dbReference type="ARBA" id="ARBA00004141"/>
    </source>
</evidence>
<feature type="transmembrane region" description="Helical" evidence="5">
    <location>
        <begin position="326"/>
        <end position="347"/>
    </location>
</feature>
<keyword evidence="2 5" id="KW-0812">Transmembrane</keyword>
<feature type="transmembrane region" description="Helical" evidence="5">
    <location>
        <begin position="387"/>
        <end position="407"/>
    </location>
</feature>
<dbReference type="EMBL" id="JAAFZH010000001">
    <property type="protein sequence ID" value="NDU94052.1"/>
    <property type="molecule type" value="Genomic_DNA"/>
</dbReference>
<dbReference type="GO" id="GO:0046943">
    <property type="term" value="F:carboxylic acid transmembrane transporter activity"/>
    <property type="evidence" value="ECO:0007669"/>
    <property type="project" value="TreeGrafter"/>
</dbReference>
<dbReference type="PANTHER" id="PTHR23508:SF10">
    <property type="entry name" value="CARBOXYLIC ACID TRANSPORTER PROTEIN HOMOLOG"/>
    <property type="match status" value="1"/>
</dbReference>
<dbReference type="PROSITE" id="PS50850">
    <property type="entry name" value="MFS"/>
    <property type="match status" value="1"/>
</dbReference>
<evidence type="ECO:0000256" key="4">
    <source>
        <dbReference type="ARBA" id="ARBA00023136"/>
    </source>
</evidence>
<feature type="transmembrane region" description="Helical" evidence="5">
    <location>
        <begin position="20"/>
        <end position="44"/>
    </location>
</feature>
<dbReference type="Gene3D" id="1.20.1250.20">
    <property type="entry name" value="MFS general substrate transporter like domains"/>
    <property type="match status" value="2"/>
</dbReference>
<gene>
    <name evidence="7" type="ORF">GK108_04140</name>
</gene>
<dbReference type="Pfam" id="PF07690">
    <property type="entry name" value="MFS_1"/>
    <property type="match status" value="1"/>
</dbReference>
<dbReference type="PANTHER" id="PTHR23508">
    <property type="entry name" value="CARBOXYLIC ACID TRANSPORTER PROTEIN HOMOLOG"/>
    <property type="match status" value="1"/>
</dbReference>
<reference evidence="7 8" key="1">
    <citation type="submission" date="2020-02" db="EMBL/GenBank/DDBJ databases">
        <title>Draft genome sequence of two Spirosoma agri KCTC 52727 and Spirosoma terrae KCTC 52035.</title>
        <authorList>
            <person name="Rojas J."/>
            <person name="Ambika Manirajan B."/>
            <person name="Suarez C."/>
            <person name="Ratering S."/>
            <person name="Schnell S."/>
        </authorList>
    </citation>
    <scope>NUCLEOTIDE SEQUENCE [LARGE SCALE GENOMIC DNA]</scope>
    <source>
        <strain evidence="7 8">KCTC 52035</strain>
    </source>
</reference>
<dbReference type="Proteomes" id="UP000474175">
    <property type="component" value="Unassembled WGS sequence"/>
</dbReference>
<evidence type="ECO:0000256" key="2">
    <source>
        <dbReference type="ARBA" id="ARBA00022692"/>
    </source>
</evidence>
<evidence type="ECO:0000313" key="7">
    <source>
        <dbReference type="EMBL" id="NDU94052.1"/>
    </source>
</evidence>
<dbReference type="InterPro" id="IPR011701">
    <property type="entry name" value="MFS"/>
</dbReference>
<feature type="transmembrane region" description="Helical" evidence="5">
    <location>
        <begin position="302"/>
        <end position="320"/>
    </location>
</feature>
<evidence type="ECO:0000256" key="3">
    <source>
        <dbReference type="ARBA" id="ARBA00022989"/>
    </source>
</evidence>
<feature type="transmembrane region" description="Helical" evidence="5">
    <location>
        <begin position="122"/>
        <end position="143"/>
    </location>
</feature>
<dbReference type="GO" id="GO:0005886">
    <property type="term" value="C:plasma membrane"/>
    <property type="evidence" value="ECO:0007669"/>
    <property type="project" value="TreeGrafter"/>
</dbReference>
<dbReference type="AlphaFoldDB" id="A0A6L9L3M0"/>
<accession>A0A6L9L3M0</accession>
<feature type="domain" description="Major facilitator superfamily (MFS) profile" evidence="6">
    <location>
        <begin position="21"/>
        <end position="413"/>
    </location>
</feature>
<proteinExistence type="predicted"/>
<dbReference type="InterPro" id="IPR020846">
    <property type="entry name" value="MFS_dom"/>
</dbReference>
<feature type="transmembrane region" description="Helical" evidence="5">
    <location>
        <begin position="64"/>
        <end position="82"/>
    </location>
</feature>
<name>A0A6L9L3M0_9BACT</name>
<keyword evidence="3 5" id="KW-1133">Transmembrane helix</keyword>
<evidence type="ECO:0000256" key="5">
    <source>
        <dbReference type="SAM" id="Phobius"/>
    </source>
</evidence>
<evidence type="ECO:0000259" key="6">
    <source>
        <dbReference type="PROSITE" id="PS50850"/>
    </source>
</evidence>
<evidence type="ECO:0000313" key="8">
    <source>
        <dbReference type="Proteomes" id="UP000474175"/>
    </source>
</evidence>
<sequence length="422" mass="45013">MAVPTLPQKTESTEAGLFSLPVIVAALGYFVDIYDLLLFGIVRVPSLQDLGLTPDQISTVGASILNWQMGGLLLGGILWGVLGDKRGRLSVLFGSIVTYSIANIACGFIKNVTFMDPTVYYALMRFVAGIGLAGELGAGITLVSEILPKEKRAVGTSLVAGIGLSGAVVAYFTVKYFDWQMAFFVGGGLGIGLLLLRVGVVESGMFKNVTEQDHVSRGDFLSFFTNANRLGRYLRCIGIGLPTWFVIGILATFSNEFGKALGITEEVQPGLAIMWCYVGLAVGDLASGFISQAMASRRKAVMLLMGVALVFSLVYLFVGIQSATALYGLCLAMGFGIGYWAMFVTIGAEQFGTNLRATAATTVPNMVRGLVIPMTLTYQALKPSLDTINSGAVVGLISFILGFYAILTIPETHGKDLDYLEE</sequence>
<keyword evidence="4 5" id="KW-0472">Membrane</keyword>
<organism evidence="7 8">
    <name type="scientific">Spirosoma terrae</name>
    <dbReference type="NCBI Taxonomy" id="1968276"/>
    <lineage>
        <taxon>Bacteria</taxon>
        <taxon>Pseudomonadati</taxon>
        <taxon>Bacteroidota</taxon>
        <taxon>Cytophagia</taxon>
        <taxon>Cytophagales</taxon>
        <taxon>Cytophagaceae</taxon>
        <taxon>Spirosoma</taxon>
    </lineage>
</organism>
<feature type="transmembrane region" description="Helical" evidence="5">
    <location>
        <begin position="89"/>
        <end position="110"/>
    </location>
</feature>
<feature type="transmembrane region" description="Helical" evidence="5">
    <location>
        <begin position="180"/>
        <end position="200"/>
    </location>
</feature>
<dbReference type="SUPFAM" id="SSF103473">
    <property type="entry name" value="MFS general substrate transporter"/>
    <property type="match status" value="1"/>
</dbReference>